<feature type="transmembrane region" description="Helical" evidence="14">
    <location>
        <begin position="51"/>
        <end position="71"/>
    </location>
</feature>
<keyword evidence="7 14" id="KW-0812">Transmembrane</keyword>
<dbReference type="InterPro" id="IPR052346">
    <property type="entry name" value="O-mannosyl-transferase_TMTC"/>
</dbReference>
<keyword evidence="12 14" id="KW-0472">Membrane</keyword>
<dbReference type="EC" id="2.4.1.109" evidence="5"/>
<evidence type="ECO:0000256" key="1">
    <source>
        <dbReference type="ARBA" id="ARBA00004141"/>
    </source>
</evidence>
<proteinExistence type="inferred from homology"/>
<feature type="domain" description="DUF1736" evidence="15">
    <location>
        <begin position="335"/>
        <end position="407"/>
    </location>
</feature>
<dbReference type="SUPFAM" id="SSF48452">
    <property type="entry name" value="TPR-like"/>
    <property type="match status" value="1"/>
</dbReference>
<sequence length="675" mass="76830">MASRYRANGSKLRKRTANDQIGEEREITDLDLNAANAGCKHIGSDFPVPNLSFNVASFIVCCVSIICYWDSCKGGFVFDDSEAIVSNKDLRDEIPLGKLFVHDFWGENLSSNASHKSYRPLTILTFRFNYWLAGGLNPWGFHLFNVILNAVVSILSLKFFLVLISNTNNDKNKFSTPKASLFCALLFAVHPIHTESVAGLVGRADLLGALFFILSFLFYERCCAVDHEDNDSSENFSWKYLLLSMAFCCIAMLCKEQGITVLGICSVYDVIVVCRIDPVLLIQTKLTSEKEHRNGSFKMEKGKSPLWMKGLIYRHAVLLITGLILLLCRWHIMGSSTPVFQVLDNPASFEKSFIMRVINYNYLYAVNAWLLIVPQWLCFDWSMGCVPLIKSFTDPRLLCIAALWAVLLLLILYCLFGKDLYYKRILIMGLALLVVPFLPASNLFFTVGFVVAERVLYLSSLGSCLIVVLGFVVLSRKGPTGQKLTGGLMWFLIVVYAARTIQRSSDWIDEDSLFTSGLSVCPLNAKVHYNVGKVRTEKRELQMGEKFYREAIRYDDGRYEEAEVLLERAVKIRRQKCATEKLYCIAQFIQMLILTLEIWQQRSSHICYQGSQETHSQGAIRVLYHRWGKYDKAGIHYKRALMLEPRNENVLQNVQKLKRAMQRLSNGGSKKKIRK</sequence>
<evidence type="ECO:0000259" key="15">
    <source>
        <dbReference type="Pfam" id="PF08409"/>
    </source>
</evidence>
<dbReference type="GO" id="GO:0016020">
    <property type="term" value="C:membrane"/>
    <property type="evidence" value="ECO:0007669"/>
    <property type="project" value="UniProtKB-SubCell"/>
</dbReference>
<dbReference type="PROSITE" id="PS50005">
    <property type="entry name" value="TPR"/>
    <property type="match status" value="1"/>
</dbReference>
<feature type="transmembrane region" description="Helical" evidence="14">
    <location>
        <begin position="240"/>
        <end position="259"/>
    </location>
</feature>
<feature type="transmembrane region" description="Helical" evidence="14">
    <location>
        <begin position="200"/>
        <end position="219"/>
    </location>
</feature>
<dbReference type="EMBL" id="JARQWQ010000002">
    <property type="protein sequence ID" value="KAK2573721.1"/>
    <property type="molecule type" value="Genomic_DNA"/>
</dbReference>
<dbReference type="Gene3D" id="1.25.40.10">
    <property type="entry name" value="Tetratricopeptide repeat domain"/>
    <property type="match status" value="1"/>
</dbReference>
<protein>
    <recommendedName>
        <fullName evidence="5">dolichyl-phosphate-mannose--protein mannosyltransferase</fullName>
        <ecNumber evidence="5">2.4.1.109</ecNumber>
    </recommendedName>
</protein>
<accession>A0AAD9VGK7</accession>
<evidence type="ECO:0000256" key="5">
    <source>
        <dbReference type="ARBA" id="ARBA00012839"/>
    </source>
</evidence>
<dbReference type="GO" id="GO:0030968">
    <property type="term" value="P:endoplasmic reticulum unfolded protein response"/>
    <property type="evidence" value="ECO:0007669"/>
    <property type="project" value="TreeGrafter"/>
</dbReference>
<dbReference type="InterPro" id="IPR013618">
    <property type="entry name" value="TMTC_DUF1736"/>
</dbReference>
<feature type="transmembrane region" description="Helical" evidence="14">
    <location>
        <begin position="353"/>
        <end position="377"/>
    </location>
</feature>
<keyword evidence="9 13" id="KW-0802">TPR repeat</keyword>
<comment type="subcellular location">
    <subcellularLocation>
        <location evidence="2">Endoplasmic reticulum</location>
    </subcellularLocation>
    <subcellularLocation>
        <location evidence="1">Membrane</location>
        <topology evidence="1">Multi-pass membrane protein</topology>
    </subcellularLocation>
</comment>
<feature type="transmembrane region" description="Helical" evidence="14">
    <location>
        <begin position="312"/>
        <end position="332"/>
    </location>
</feature>
<feature type="transmembrane region" description="Helical" evidence="14">
    <location>
        <begin position="455"/>
        <end position="474"/>
    </location>
</feature>
<evidence type="ECO:0000256" key="13">
    <source>
        <dbReference type="PROSITE-ProRule" id="PRU00339"/>
    </source>
</evidence>
<dbReference type="Pfam" id="PF08409">
    <property type="entry name" value="TMTC_DUF1736"/>
    <property type="match status" value="1"/>
</dbReference>
<evidence type="ECO:0000313" key="17">
    <source>
        <dbReference type="Proteomes" id="UP001249851"/>
    </source>
</evidence>
<feature type="transmembrane region" description="Helical" evidence="14">
    <location>
        <begin position="176"/>
        <end position="194"/>
    </location>
</feature>
<evidence type="ECO:0000256" key="11">
    <source>
        <dbReference type="ARBA" id="ARBA00022989"/>
    </source>
</evidence>
<evidence type="ECO:0000256" key="3">
    <source>
        <dbReference type="ARBA" id="ARBA00004922"/>
    </source>
</evidence>
<evidence type="ECO:0000256" key="9">
    <source>
        <dbReference type="ARBA" id="ARBA00022803"/>
    </source>
</evidence>
<dbReference type="PANTHER" id="PTHR44227:SF3">
    <property type="entry name" value="PROTEIN O-MANNOSYL-TRANSFERASE TMTC4"/>
    <property type="match status" value="1"/>
</dbReference>
<keyword evidence="17" id="KW-1185">Reference proteome</keyword>
<dbReference type="GO" id="GO:0005783">
    <property type="term" value="C:endoplasmic reticulum"/>
    <property type="evidence" value="ECO:0007669"/>
    <property type="project" value="UniProtKB-SubCell"/>
</dbReference>
<feature type="transmembrane region" description="Helical" evidence="14">
    <location>
        <begin position="139"/>
        <end position="164"/>
    </location>
</feature>
<feature type="repeat" description="TPR" evidence="13">
    <location>
        <begin position="614"/>
        <end position="647"/>
    </location>
</feature>
<comment type="caution">
    <text evidence="16">The sequence shown here is derived from an EMBL/GenBank/DDBJ whole genome shotgun (WGS) entry which is preliminary data.</text>
</comment>
<keyword evidence="10" id="KW-0256">Endoplasmic reticulum</keyword>
<comment type="similarity">
    <text evidence="4">Belongs to the TMTC family.</text>
</comment>
<feature type="transmembrane region" description="Helical" evidence="14">
    <location>
        <begin position="397"/>
        <end position="416"/>
    </location>
</feature>
<evidence type="ECO:0000256" key="2">
    <source>
        <dbReference type="ARBA" id="ARBA00004240"/>
    </source>
</evidence>
<evidence type="ECO:0000256" key="14">
    <source>
        <dbReference type="SAM" id="Phobius"/>
    </source>
</evidence>
<evidence type="ECO:0000256" key="12">
    <source>
        <dbReference type="ARBA" id="ARBA00023136"/>
    </source>
</evidence>
<dbReference type="Proteomes" id="UP001249851">
    <property type="component" value="Unassembled WGS sequence"/>
</dbReference>
<dbReference type="InterPro" id="IPR019734">
    <property type="entry name" value="TPR_rpt"/>
</dbReference>
<dbReference type="AlphaFoldDB" id="A0AAD9VGK7"/>
<gene>
    <name evidence="16" type="ORF">P5673_001409</name>
</gene>
<reference evidence="16" key="2">
    <citation type="journal article" date="2023" name="Science">
        <title>Genomic signatures of disease resistance in endangered staghorn corals.</title>
        <authorList>
            <person name="Vollmer S.V."/>
            <person name="Selwyn J.D."/>
            <person name="Despard B.A."/>
            <person name="Roesel C.L."/>
        </authorList>
    </citation>
    <scope>NUCLEOTIDE SEQUENCE</scope>
    <source>
        <strain evidence="16">K2</strain>
    </source>
</reference>
<feature type="transmembrane region" description="Helical" evidence="14">
    <location>
        <begin position="425"/>
        <end position="449"/>
    </location>
</feature>
<comment type="pathway">
    <text evidence="3">Protein modification; protein glycosylation.</text>
</comment>
<keyword evidence="11 14" id="KW-1133">Transmembrane helix</keyword>
<name>A0AAD9VGK7_ACRCE</name>
<evidence type="ECO:0000256" key="7">
    <source>
        <dbReference type="ARBA" id="ARBA00022692"/>
    </source>
</evidence>
<evidence type="ECO:0000313" key="16">
    <source>
        <dbReference type="EMBL" id="KAK2573721.1"/>
    </source>
</evidence>
<dbReference type="InterPro" id="IPR011990">
    <property type="entry name" value="TPR-like_helical_dom_sf"/>
</dbReference>
<evidence type="ECO:0000256" key="6">
    <source>
        <dbReference type="ARBA" id="ARBA00022679"/>
    </source>
</evidence>
<dbReference type="GO" id="GO:0004169">
    <property type="term" value="F:dolichyl-phosphate-mannose-protein mannosyltransferase activity"/>
    <property type="evidence" value="ECO:0007669"/>
    <property type="project" value="UniProtKB-EC"/>
</dbReference>
<reference evidence="16" key="1">
    <citation type="journal article" date="2023" name="G3 (Bethesda)">
        <title>Whole genome assembly and annotation of the endangered Caribbean coral Acropora cervicornis.</title>
        <authorList>
            <person name="Selwyn J.D."/>
            <person name="Vollmer S.V."/>
        </authorList>
    </citation>
    <scope>NUCLEOTIDE SEQUENCE</scope>
    <source>
        <strain evidence="16">K2</strain>
    </source>
</reference>
<evidence type="ECO:0000256" key="4">
    <source>
        <dbReference type="ARBA" id="ARBA00007882"/>
    </source>
</evidence>
<organism evidence="16 17">
    <name type="scientific">Acropora cervicornis</name>
    <name type="common">Staghorn coral</name>
    <dbReference type="NCBI Taxonomy" id="6130"/>
    <lineage>
        <taxon>Eukaryota</taxon>
        <taxon>Metazoa</taxon>
        <taxon>Cnidaria</taxon>
        <taxon>Anthozoa</taxon>
        <taxon>Hexacorallia</taxon>
        <taxon>Scleractinia</taxon>
        <taxon>Astrocoeniina</taxon>
        <taxon>Acroporidae</taxon>
        <taxon>Acropora</taxon>
    </lineage>
</organism>
<dbReference type="PANTHER" id="PTHR44227">
    <property type="match status" value="1"/>
</dbReference>
<evidence type="ECO:0000256" key="8">
    <source>
        <dbReference type="ARBA" id="ARBA00022737"/>
    </source>
</evidence>
<keyword evidence="8" id="KW-0677">Repeat</keyword>
<evidence type="ECO:0000256" key="10">
    <source>
        <dbReference type="ARBA" id="ARBA00022824"/>
    </source>
</evidence>
<keyword evidence="6" id="KW-0808">Transferase</keyword>